<dbReference type="EMBL" id="HE573025">
    <property type="protein sequence ID" value="CCC50526.1"/>
    <property type="molecule type" value="Genomic_DNA"/>
</dbReference>
<dbReference type="AlphaFoldDB" id="G0U2M3"/>
<protein>
    <submittedName>
        <fullName evidence="1">Uncharacterized protein</fullName>
    </submittedName>
</protein>
<evidence type="ECO:0000313" key="1">
    <source>
        <dbReference type="EMBL" id="CCC50526.1"/>
    </source>
</evidence>
<name>G0U2M3_TRYVY</name>
<proteinExistence type="predicted"/>
<gene>
    <name evidence="1" type="ORF">TVY486_0903470</name>
</gene>
<dbReference type="OMA" id="CFATITR"/>
<sequence>MNAGGASLPLEERLRRVTRDDLARVTPNDVQRTKARLTQDELHRAMRLLLEENRFGAAIESAPTSSLREAASGHTASQLNCFATITRANLLSLYNALLYFNEARIRDIQALLYGH</sequence>
<dbReference type="VEuPathDB" id="TriTrypDB:TvY486_0903470"/>
<organism evidence="1">
    <name type="scientific">Trypanosoma vivax (strain Y486)</name>
    <dbReference type="NCBI Taxonomy" id="1055687"/>
    <lineage>
        <taxon>Eukaryota</taxon>
        <taxon>Discoba</taxon>
        <taxon>Euglenozoa</taxon>
        <taxon>Kinetoplastea</taxon>
        <taxon>Metakinetoplastina</taxon>
        <taxon>Trypanosomatida</taxon>
        <taxon>Trypanosomatidae</taxon>
        <taxon>Trypanosoma</taxon>
        <taxon>Duttonella</taxon>
    </lineage>
</organism>
<reference evidence="1" key="1">
    <citation type="journal article" date="2012" name="Proc. Natl. Acad. Sci. U.S.A.">
        <title>Antigenic diversity is generated by distinct evolutionary mechanisms in African trypanosome species.</title>
        <authorList>
            <person name="Jackson A.P."/>
            <person name="Berry A."/>
            <person name="Aslett M."/>
            <person name="Allison H.C."/>
            <person name="Burton P."/>
            <person name="Vavrova-Anderson J."/>
            <person name="Brown R."/>
            <person name="Browne H."/>
            <person name="Corton N."/>
            <person name="Hauser H."/>
            <person name="Gamble J."/>
            <person name="Gilderthorp R."/>
            <person name="Marcello L."/>
            <person name="McQuillan J."/>
            <person name="Otto T.D."/>
            <person name="Quail M.A."/>
            <person name="Sanders M.J."/>
            <person name="van Tonder A."/>
            <person name="Ginger M.L."/>
            <person name="Field M.C."/>
            <person name="Barry J.D."/>
            <person name="Hertz-Fowler C."/>
            <person name="Berriman M."/>
        </authorList>
    </citation>
    <scope>NUCLEOTIDE SEQUENCE</scope>
    <source>
        <strain evidence="1">Y486</strain>
    </source>
</reference>
<accession>G0U2M3</accession>